<dbReference type="PANTHER" id="PTHR30037:SF4">
    <property type="entry name" value="DNA-3-METHYLADENINE GLYCOSYLASE I"/>
    <property type="match status" value="1"/>
</dbReference>
<organism evidence="2 3">
    <name type="scientific">Neokomagataea tanensis</name>
    <dbReference type="NCBI Taxonomy" id="661191"/>
    <lineage>
        <taxon>Bacteria</taxon>
        <taxon>Pseudomonadati</taxon>
        <taxon>Pseudomonadota</taxon>
        <taxon>Alphaproteobacteria</taxon>
        <taxon>Acetobacterales</taxon>
        <taxon>Acetobacteraceae</taxon>
        <taxon>Neokomagataea</taxon>
    </lineage>
</organism>
<evidence type="ECO:0000313" key="2">
    <source>
        <dbReference type="EMBL" id="QDH24098.1"/>
    </source>
</evidence>
<dbReference type="KEGG" id="ntn:D5366_01155"/>
<evidence type="ECO:0000313" key="3">
    <source>
        <dbReference type="Proteomes" id="UP000317214"/>
    </source>
</evidence>
<accession>A0A4Y6V5E8</accession>
<dbReference type="InterPro" id="IPR011257">
    <property type="entry name" value="DNA_glycosylase"/>
</dbReference>
<dbReference type="GO" id="GO:0006284">
    <property type="term" value="P:base-excision repair"/>
    <property type="evidence" value="ECO:0007669"/>
    <property type="project" value="InterPro"/>
</dbReference>
<gene>
    <name evidence="2" type="ORF">D5366_01155</name>
</gene>
<dbReference type="GO" id="GO:0046872">
    <property type="term" value="F:metal ion binding"/>
    <property type="evidence" value="ECO:0007669"/>
    <property type="project" value="UniProtKB-KW"/>
</dbReference>
<reference evidence="2 3" key="1">
    <citation type="submission" date="2018-09" db="EMBL/GenBank/DDBJ databases">
        <title>The complete genome sequence of Neokomagataea tanensis NBRC 106556(T).</title>
        <authorList>
            <person name="Chua K.-O."/>
            <person name="See-Too W.-S."/>
            <person name="Hong K.-W."/>
            <person name="Yin W.-F."/>
            <person name="Chan K.-G."/>
        </authorList>
    </citation>
    <scope>NUCLEOTIDE SEQUENCE [LARGE SCALE GENOMIC DNA]</scope>
    <source>
        <strain evidence="3">AH13 \ NBRC 106556</strain>
    </source>
</reference>
<evidence type="ECO:0000256" key="1">
    <source>
        <dbReference type="PIRSR" id="PIRSR605019-1"/>
    </source>
</evidence>
<feature type="binding site" evidence="1">
    <location>
        <position position="177"/>
    </location>
    <ligand>
        <name>Zn(2+)</name>
        <dbReference type="ChEBI" id="CHEBI:29105"/>
    </ligand>
</feature>
<feature type="binding site" evidence="1">
    <location>
        <position position="8"/>
    </location>
    <ligand>
        <name>Zn(2+)</name>
        <dbReference type="ChEBI" id="CHEBI:29105"/>
    </ligand>
</feature>
<dbReference type="SUPFAM" id="SSF48150">
    <property type="entry name" value="DNA-glycosylase"/>
    <property type="match status" value="1"/>
</dbReference>
<dbReference type="OrthoDB" id="9807664at2"/>
<sequence>MEQNKQRCKWAEATPLLKDYHDTEWGKPAPDERSLWETLMLESFQAGLSWRIVLERREALRAAFAQFEPHKVALFTPQDVERLMLNADIIRSKAKIEAVIHNARIFMDMQSHGESLEQLLAPFTQNAPFVQSVDEQPQTQSPLSCTIAHALKKRGFKFIGPVIIYAWLQAIGIVDDHEPQCFNHFSKRH</sequence>
<proteinExistence type="predicted"/>
<dbReference type="PANTHER" id="PTHR30037">
    <property type="entry name" value="DNA-3-METHYLADENINE GLYCOSYLASE 1"/>
    <property type="match status" value="1"/>
</dbReference>
<dbReference type="EMBL" id="CP032485">
    <property type="protein sequence ID" value="QDH24098.1"/>
    <property type="molecule type" value="Genomic_DNA"/>
</dbReference>
<name>A0A4Y6V5E8_9PROT</name>
<feature type="binding site" evidence="1">
    <location>
        <position position="21"/>
    </location>
    <ligand>
        <name>Zn(2+)</name>
        <dbReference type="ChEBI" id="CHEBI:29105"/>
    </ligand>
</feature>
<dbReference type="Gene3D" id="1.10.340.30">
    <property type="entry name" value="Hypothetical protein, domain 2"/>
    <property type="match status" value="1"/>
</dbReference>
<dbReference type="InterPro" id="IPR052891">
    <property type="entry name" value="DNA-3mA_glycosylase"/>
</dbReference>
<dbReference type="AlphaFoldDB" id="A0A4Y6V5E8"/>
<feature type="binding site" evidence="1">
    <location>
        <position position="181"/>
    </location>
    <ligand>
        <name>Zn(2+)</name>
        <dbReference type="ChEBI" id="CHEBI:29105"/>
    </ligand>
</feature>
<keyword evidence="3" id="KW-1185">Reference proteome</keyword>
<dbReference type="Proteomes" id="UP000317214">
    <property type="component" value="Chromosome"/>
</dbReference>
<protein>
    <submittedName>
        <fullName evidence="2">DNA-3-methyladenine glycosylase I</fullName>
    </submittedName>
</protein>
<keyword evidence="1" id="KW-0479">Metal-binding</keyword>
<dbReference type="Pfam" id="PF03352">
    <property type="entry name" value="Adenine_glyco"/>
    <property type="match status" value="1"/>
</dbReference>
<keyword evidence="1" id="KW-0862">Zinc</keyword>
<dbReference type="GO" id="GO:0008725">
    <property type="term" value="F:DNA-3-methyladenine glycosylase activity"/>
    <property type="evidence" value="ECO:0007669"/>
    <property type="project" value="InterPro"/>
</dbReference>
<dbReference type="RefSeq" id="WP_141491936.1">
    <property type="nucleotide sequence ID" value="NZ_CP032485.1"/>
</dbReference>
<dbReference type="InterPro" id="IPR005019">
    <property type="entry name" value="Adenine_glyco"/>
</dbReference>